<organism evidence="3 4">
    <name type="scientific">Naumovozyma castellii</name>
    <name type="common">Yeast</name>
    <name type="synonym">Saccharomyces castellii</name>
    <dbReference type="NCBI Taxonomy" id="27288"/>
    <lineage>
        <taxon>Eukaryota</taxon>
        <taxon>Fungi</taxon>
        <taxon>Dikarya</taxon>
        <taxon>Ascomycota</taxon>
        <taxon>Saccharomycotina</taxon>
        <taxon>Saccharomycetes</taxon>
        <taxon>Saccharomycetales</taxon>
        <taxon>Saccharomycetaceae</taxon>
        <taxon>Naumovozyma</taxon>
    </lineage>
</organism>
<reference evidence="4" key="1">
    <citation type="journal article" date="2011" name="Proc. Natl. Acad. Sci. U.S.A.">
        <title>Evolutionary erosion of yeast sex chromosomes by mating-type switching accidents.</title>
        <authorList>
            <person name="Gordon J.L."/>
            <person name="Armisen D."/>
            <person name="Proux-Wera E."/>
            <person name="Oheigeartaigh S.S."/>
            <person name="Byrne K.P."/>
            <person name="Wolfe K.H."/>
        </authorList>
    </citation>
    <scope>NUCLEOTIDE SEQUENCE [LARGE SCALE GENOMIC DNA]</scope>
    <source>
        <strain evidence="4">ATCC 76901 / BCRC 22586 / CBS 4309 / NBRC 1992 / NRRL Y-12630</strain>
    </source>
</reference>
<feature type="transmembrane region" description="Helical" evidence="2">
    <location>
        <begin position="212"/>
        <end position="244"/>
    </location>
</feature>
<dbReference type="AlphaFoldDB" id="G0V8R6"/>
<evidence type="ECO:0000256" key="2">
    <source>
        <dbReference type="SAM" id="Phobius"/>
    </source>
</evidence>
<keyword evidence="2" id="KW-0812">Transmembrane</keyword>
<reference key="2">
    <citation type="submission" date="2011-08" db="EMBL/GenBank/DDBJ databases">
        <title>Genome sequence of Naumovozyma castellii.</title>
        <authorList>
            <person name="Gordon J.L."/>
            <person name="Armisen D."/>
            <person name="Proux-Wera E."/>
            <person name="OhEigeartaigh S.S."/>
            <person name="Byrne K.P."/>
            <person name="Wolfe K.H."/>
        </authorList>
    </citation>
    <scope>NUCLEOTIDE SEQUENCE</scope>
    <source>
        <strain>Type strain:CBS 4309</strain>
    </source>
</reference>
<keyword evidence="4" id="KW-1185">Reference proteome</keyword>
<dbReference type="eggNOG" id="ENOG502QVFG">
    <property type="taxonomic scope" value="Eukaryota"/>
</dbReference>
<dbReference type="GO" id="GO:0005886">
    <property type="term" value="C:plasma membrane"/>
    <property type="evidence" value="ECO:0007669"/>
    <property type="project" value="EnsemblFungi"/>
</dbReference>
<dbReference type="FunCoup" id="G0V8R6">
    <property type="interactions" value="31"/>
</dbReference>
<name>G0V8R6_NAUCA</name>
<evidence type="ECO:0000313" key="3">
    <source>
        <dbReference type="EMBL" id="CCC67865.1"/>
    </source>
</evidence>
<dbReference type="PANTHER" id="PTHR36424">
    <property type="entry name" value="PHEROMONE-REGULATED MEMBRANE PROTEIN 6"/>
    <property type="match status" value="1"/>
</dbReference>
<feature type="transmembrane region" description="Helical" evidence="2">
    <location>
        <begin position="34"/>
        <end position="61"/>
    </location>
</feature>
<dbReference type="HOGENOM" id="CLU_036942_1_0_1"/>
<feature type="compositionally biased region" description="Basic and acidic residues" evidence="1">
    <location>
        <begin position="461"/>
        <end position="475"/>
    </location>
</feature>
<dbReference type="OrthoDB" id="2128042at2759"/>
<evidence type="ECO:0000313" key="4">
    <source>
        <dbReference type="Proteomes" id="UP000001640"/>
    </source>
</evidence>
<protein>
    <recommendedName>
        <fullName evidence="5">Vacuolar membrane protein</fullName>
    </recommendedName>
</protein>
<dbReference type="PANTHER" id="PTHR36424:SF1">
    <property type="entry name" value="LOW AFFINITY K(+) TRANSPORTER 1-RELATED"/>
    <property type="match status" value="1"/>
</dbReference>
<dbReference type="Proteomes" id="UP000001640">
    <property type="component" value="Chromosome 1"/>
</dbReference>
<accession>G0V8R6</accession>
<gene>
    <name evidence="3" type="primary">NCAS0A13070</name>
    <name evidence="3" type="ordered locus">NCAS_0A13070</name>
</gene>
<feature type="transmembrane region" description="Helical" evidence="2">
    <location>
        <begin position="81"/>
        <end position="102"/>
    </location>
</feature>
<keyword evidence="2" id="KW-1133">Transmembrane helix</keyword>
<feature type="region of interest" description="Disordered" evidence="1">
    <location>
        <begin position="431"/>
        <end position="475"/>
    </location>
</feature>
<dbReference type="InParanoid" id="G0V8R6"/>
<dbReference type="GeneID" id="96901343"/>
<dbReference type="Pfam" id="PF16944">
    <property type="entry name" value="KCH"/>
    <property type="match status" value="1"/>
</dbReference>
<evidence type="ECO:0000256" key="1">
    <source>
        <dbReference type="SAM" id="MobiDB-lite"/>
    </source>
</evidence>
<dbReference type="GO" id="GO:0015079">
    <property type="term" value="F:potassium ion transmembrane transporter activity"/>
    <property type="evidence" value="ECO:0007669"/>
    <property type="project" value="EnsemblFungi"/>
</dbReference>
<dbReference type="InterPro" id="IPR031606">
    <property type="entry name" value="Kch1/2"/>
</dbReference>
<proteinExistence type="predicted"/>
<sequence>MFKSDWKYSTNARLFDDVDSHLFENVHFKTVMSYIFGVWLFTILKVTFFVSDIYTCVKLLAYNSWSGDVIKPYPSFHISKWIFAGCILGSICLLIWEVVFGIKIYRTRNISLTYVNNFSRNAYSLSDYPKFCIFHKISSKGFFQKVAFFTFFEIKDCIRLLLTDTPRQVINGLTLWSVLVTVRDNSYLGDLESLSGLLNKIKEIAKSNHQEAVILSFMLFSFIVWLIFMAKLALALICSIYVYFRLIKDRRYASLREYVCVTVSNHVDDLVTKRTKNETATYLYRTSLLAPSQSTMELDTELIEDTNESSIGNFSYAAYSDPQKSFPLRHIEGNDLEKQNILINPSDFDDSSSPIVLTSAINRDNDILFSYVERSSVYNRSDSIEAQKELQDSNVDEGQNACPHTHNVRKLETGNEIDEIINVYQNVPTSRGLEKTATPKRIRPPPLENFEPQDANTLDNSHQHKLELPKDDTSRYESHIRLPDKTHYKAFTTEFDYQQDNSLTGGSTSNQQRYHN</sequence>
<dbReference type="KEGG" id="ncs:NCAS_0A13070"/>
<dbReference type="EMBL" id="HE576752">
    <property type="protein sequence ID" value="CCC67865.1"/>
    <property type="molecule type" value="Genomic_DNA"/>
</dbReference>
<keyword evidence="2" id="KW-0472">Membrane</keyword>
<dbReference type="GO" id="GO:0005937">
    <property type="term" value="C:mating projection"/>
    <property type="evidence" value="ECO:0007669"/>
    <property type="project" value="EnsemblFungi"/>
</dbReference>
<dbReference type="RefSeq" id="XP_003674245.1">
    <property type="nucleotide sequence ID" value="XM_003674197.1"/>
</dbReference>
<evidence type="ECO:0008006" key="5">
    <source>
        <dbReference type="Google" id="ProtNLM"/>
    </source>
</evidence>